<evidence type="ECO:0000313" key="3">
    <source>
        <dbReference type="Proteomes" id="UP001335729"/>
    </source>
</evidence>
<keyword evidence="2" id="KW-0378">Hydrolase</keyword>
<protein>
    <submittedName>
        <fullName evidence="2">Alpha/beta hydrolase</fullName>
    </submittedName>
</protein>
<keyword evidence="3" id="KW-1185">Reference proteome</keyword>
<dbReference type="Pfam" id="PF12146">
    <property type="entry name" value="Hydrolase_4"/>
    <property type="match status" value="1"/>
</dbReference>
<comment type="caution">
    <text evidence="2">The sequence shown here is derived from an EMBL/GenBank/DDBJ whole genome shotgun (WGS) entry which is preliminary data.</text>
</comment>
<name>A0ABU7MPV8_9ACTN</name>
<dbReference type="InterPro" id="IPR000073">
    <property type="entry name" value="AB_hydrolase_1"/>
</dbReference>
<proteinExistence type="predicted"/>
<sequence length="284" mass="30584">MTGETSDPVAEERSFRGRHGETIRYDVFRPAGDARASVVIAHGAGEHGRRYGHVVERLVLSGFRVAVPDHLGHGRSGGKRLRVHSVSDYTRDLDRVVDEMADADLPTFLIGHSMGGCIALDYALNHQDRLDGLVLSAAAVVPGDDLPAVAIKLAPLLARVAPGLPTAALDSNLISRDPQVVADYAADPLVVRAKLPADMAGAMLTTMRSFPHRLPALRLPVLVMHGGDDALTSPAGSELVDRLAGSSDKTLTIYPGLYHEIFNEPERERVLDDVIDWLEGHLPP</sequence>
<dbReference type="SUPFAM" id="SSF53474">
    <property type="entry name" value="alpha/beta-Hydrolases"/>
    <property type="match status" value="1"/>
</dbReference>
<dbReference type="InterPro" id="IPR029058">
    <property type="entry name" value="AB_hydrolase_fold"/>
</dbReference>
<gene>
    <name evidence="2" type="ORF">V1Y59_04330</name>
</gene>
<reference evidence="2 3" key="1">
    <citation type="submission" date="2024-01" db="EMBL/GenBank/DDBJ databases">
        <title>Draft genome sequence of Gordonia sp. PKS22-38.</title>
        <authorList>
            <person name="Suphannarot A."/>
            <person name="Mingma R."/>
        </authorList>
    </citation>
    <scope>NUCLEOTIDE SEQUENCE [LARGE SCALE GENOMIC DNA]</scope>
    <source>
        <strain evidence="2 3">PKS22-38</strain>
    </source>
</reference>
<dbReference type="RefSeq" id="WP_330503621.1">
    <property type="nucleotide sequence ID" value="NZ_JAZDUE010000003.1"/>
</dbReference>
<feature type="domain" description="Serine aminopeptidase S33" evidence="1">
    <location>
        <begin position="33"/>
        <end position="266"/>
    </location>
</feature>
<organism evidence="2 3">
    <name type="scientific">Gordonia prachuapensis</name>
    <dbReference type="NCBI Taxonomy" id="3115651"/>
    <lineage>
        <taxon>Bacteria</taxon>
        <taxon>Bacillati</taxon>
        <taxon>Actinomycetota</taxon>
        <taxon>Actinomycetes</taxon>
        <taxon>Mycobacteriales</taxon>
        <taxon>Gordoniaceae</taxon>
        <taxon>Gordonia</taxon>
    </lineage>
</organism>
<dbReference type="EMBL" id="JAZDUE010000003">
    <property type="protein sequence ID" value="MEE4022298.1"/>
    <property type="molecule type" value="Genomic_DNA"/>
</dbReference>
<dbReference type="PANTHER" id="PTHR11614">
    <property type="entry name" value="PHOSPHOLIPASE-RELATED"/>
    <property type="match status" value="1"/>
</dbReference>
<dbReference type="Gene3D" id="3.40.50.1820">
    <property type="entry name" value="alpha/beta hydrolase"/>
    <property type="match status" value="1"/>
</dbReference>
<dbReference type="InterPro" id="IPR022742">
    <property type="entry name" value="Hydrolase_4"/>
</dbReference>
<accession>A0ABU7MPV8</accession>
<dbReference type="GO" id="GO:0016787">
    <property type="term" value="F:hydrolase activity"/>
    <property type="evidence" value="ECO:0007669"/>
    <property type="project" value="UniProtKB-KW"/>
</dbReference>
<evidence type="ECO:0000313" key="2">
    <source>
        <dbReference type="EMBL" id="MEE4022298.1"/>
    </source>
</evidence>
<dbReference type="PRINTS" id="PR00111">
    <property type="entry name" value="ABHYDROLASE"/>
</dbReference>
<evidence type="ECO:0000259" key="1">
    <source>
        <dbReference type="Pfam" id="PF12146"/>
    </source>
</evidence>
<dbReference type="Proteomes" id="UP001335729">
    <property type="component" value="Unassembled WGS sequence"/>
</dbReference>
<dbReference type="InterPro" id="IPR051044">
    <property type="entry name" value="MAG_DAG_Lipase"/>
</dbReference>